<reference evidence="1" key="1">
    <citation type="submission" date="2023-11" db="EMBL/GenBank/DDBJ databases">
        <title>Genome assemblies of two species of porcelain crab, Petrolisthes cinctipes and Petrolisthes manimaculis (Anomura: Porcellanidae).</title>
        <authorList>
            <person name="Angst P."/>
        </authorList>
    </citation>
    <scope>NUCLEOTIDE SEQUENCE</scope>
    <source>
        <strain evidence="1">PB745_02</strain>
        <tissue evidence="1">Gill</tissue>
    </source>
</reference>
<evidence type="ECO:0000313" key="1">
    <source>
        <dbReference type="EMBL" id="KAK4303835.1"/>
    </source>
</evidence>
<organism evidence="1 2">
    <name type="scientific">Petrolisthes manimaculis</name>
    <dbReference type="NCBI Taxonomy" id="1843537"/>
    <lineage>
        <taxon>Eukaryota</taxon>
        <taxon>Metazoa</taxon>
        <taxon>Ecdysozoa</taxon>
        <taxon>Arthropoda</taxon>
        <taxon>Crustacea</taxon>
        <taxon>Multicrustacea</taxon>
        <taxon>Malacostraca</taxon>
        <taxon>Eumalacostraca</taxon>
        <taxon>Eucarida</taxon>
        <taxon>Decapoda</taxon>
        <taxon>Pleocyemata</taxon>
        <taxon>Anomura</taxon>
        <taxon>Galatheoidea</taxon>
        <taxon>Porcellanidae</taxon>
        <taxon>Petrolisthes</taxon>
    </lineage>
</organism>
<protein>
    <submittedName>
        <fullName evidence="1">Uncharacterized protein</fullName>
    </submittedName>
</protein>
<dbReference type="EMBL" id="JAWZYT010002522">
    <property type="protein sequence ID" value="KAK4303835.1"/>
    <property type="molecule type" value="Genomic_DNA"/>
</dbReference>
<proteinExistence type="predicted"/>
<name>A0AAE1PAQ4_9EUCA</name>
<sequence length="75" mass="8480">MLCWGIYYIVNIRLQQVPVPAVCIRSCLINVSNNTCNVKEFECGIKMCCVVASWWPSVPSWRGGVQSSYLGHQEN</sequence>
<dbReference type="AlphaFoldDB" id="A0AAE1PAQ4"/>
<keyword evidence="2" id="KW-1185">Reference proteome</keyword>
<accession>A0AAE1PAQ4</accession>
<gene>
    <name evidence="1" type="ORF">Pmani_024181</name>
</gene>
<evidence type="ECO:0000313" key="2">
    <source>
        <dbReference type="Proteomes" id="UP001292094"/>
    </source>
</evidence>
<comment type="caution">
    <text evidence="1">The sequence shown here is derived from an EMBL/GenBank/DDBJ whole genome shotgun (WGS) entry which is preliminary data.</text>
</comment>
<dbReference type="Proteomes" id="UP001292094">
    <property type="component" value="Unassembled WGS sequence"/>
</dbReference>